<keyword evidence="3" id="KW-1185">Reference proteome</keyword>
<gene>
    <name evidence="2" type="ORF">E2C01_079161</name>
</gene>
<evidence type="ECO:0000313" key="3">
    <source>
        <dbReference type="Proteomes" id="UP000324222"/>
    </source>
</evidence>
<comment type="caution">
    <text evidence="2">The sequence shown here is derived from an EMBL/GenBank/DDBJ whole genome shotgun (WGS) entry which is preliminary data.</text>
</comment>
<dbReference type="Proteomes" id="UP000324222">
    <property type="component" value="Unassembled WGS sequence"/>
</dbReference>
<organism evidence="2 3">
    <name type="scientific">Portunus trituberculatus</name>
    <name type="common">Swimming crab</name>
    <name type="synonym">Neptunus trituberculatus</name>
    <dbReference type="NCBI Taxonomy" id="210409"/>
    <lineage>
        <taxon>Eukaryota</taxon>
        <taxon>Metazoa</taxon>
        <taxon>Ecdysozoa</taxon>
        <taxon>Arthropoda</taxon>
        <taxon>Crustacea</taxon>
        <taxon>Multicrustacea</taxon>
        <taxon>Malacostraca</taxon>
        <taxon>Eumalacostraca</taxon>
        <taxon>Eucarida</taxon>
        <taxon>Decapoda</taxon>
        <taxon>Pleocyemata</taxon>
        <taxon>Brachyura</taxon>
        <taxon>Eubrachyura</taxon>
        <taxon>Portunoidea</taxon>
        <taxon>Portunidae</taxon>
        <taxon>Portuninae</taxon>
        <taxon>Portunus</taxon>
    </lineage>
</organism>
<sequence length="129" mass="14233">MAATLQSRQDQRASPPAPPLHPTSQPRLAVPPMHRPNCPACHLALRPAVKGAAHPVLSLNSLRPLPTSALAWVKEVTRRDVHKSECRAISRTPRHLPAWRRGLASLAWSRRTLSKGDRNFSGLWGTLLP</sequence>
<dbReference type="AlphaFoldDB" id="A0A5B7IPW5"/>
<name>A0A5B7IPW5_PORTR</name>
<accession>A0A5B7IPW5</accession>
<reference evidence="2 3" key="1">
    <citation type="submission" date="2019-05" db="EMBL/GenBank/DDBJ databases">
        <title>Another draft genome of Portunus trituberculatus and its Hox gene families provides insights of decapod evolution.</title>
        <authorList>
            <person name="Jeong J.-H."/>
            <person name="Song I."/>
            <person name="Kim S."/>
            <person name="Choi T."/>
            <person name="Kim D."/>
            <person name="Ryu S."/>
            <person name="Kim W."/>
        </authorList>
    </citation>
    <scope>NUCLEOTIDE SEQUENCE [LARGE SCALE GENOMIC DNA]</scope>
    <source>
        <tissue evidence="2">Muscle</tissue>
    </source>
</reference>
<feature type="region of interest" description="Disordered" evidence="1">
    <location>
        <begin position="1"/>
        <end position="35"/>
    </location>
</feature>
<evidence type="ECO:0000313" key="2">
    <source>
        <dbReference type="EMBL" id="MPC84423.1"/>
    </source>
</evidence>
<evidence type="ECO:0000256" key="1">
    <source>
        <dbReference type="SAM" id="MobiDB-lite"/>
    </source>
</evidence>
<protein>
    <submittedName>
        <fullName evidence="2">Uncharacterized protein</fullName>
    </submittedName>
</protein>
<dbReference type="EMBL" id="VSRR010065420">
    <property type="protein sequence ID" value="MPC84423.1"/>
    <property type="molecule type" value="Genomic_DNA"/>
</dbReference>
<proteinExistence type="predicted"/>